<sequence length="330" mass="37369">MAKKRDRGCNFTITEVDLLMKCALQESKIIENKLTDGGSLREKQSAWARVGKLFDSANSETKRDVNALKMKYENIKRNLKKKIALSKQNYRGTGGGPPIDVKLLWYEEQLYSILQLSIEGLTSTGDSDTIVVNETKLIDINGVGELPEENTEIVFSDVYMENESSLTQAMVIVPAGLTSSGIQPEVQPVTDDPTNTRPVHVENTTTPQPTKSWNLKRKRTVTSDEKQNSLKGFQDLAFQKTELAKIQEECYKIEKNIKLDAALKQQNKTKQEKELADIEMNIKQEQLQAIIEERTRKKELHALAVEEQQLKIDILKCELNSKLKDLKSVT</sequence>
<evidence type="ECO:0000256" key="7">
    <source>
        <dbReference type="SAM" id="MobiDB-lite"/>
    </source>
</evidence>
<dbReference type="KEGG" id="ppyr:116173771"/>
<accession>A0A1Y1MXP3</accession>
<organism evidence="9">
    <name type="scientific">Photinus pyralis</name>
    <name type="common">Common eastern firefly</name>
    <name type="synonym">Lampyris pyralis</name>
    <dbReference type="NCBI Taxonomy" id="7054"/>
    <lineage>
        <taxon>Eukaryota</taxon>
        <taxon>Metazoa</taxon>
        <taxon>Ecdysozoa</taxon>
        <taxon>Arthropoda</taxon>
        <taxon>Hexapoda</taxon>
        <taxon>Insecta</taxon>
        <taxon>Pterygota</taxon>
        <taxon>Neoptera</taxon>
        <taxon>Endopterygota</taxon>
        <taxon>Coleoptera</taxon>
        <taxon>Polyphaga</taxon>
        <taxon>Elateriformia</taxon>
        <taxon>Elateroidea</taxon>
        <taxon>Lampyridae</taxon>
        <taxon>Lampyrinae</taxon>
        <taxon>Photinus</taxon>
    </lineage>
</organism>
<evidence type="ECO:0000256" key="3">
    <source>
        <dbReference type="ARBA" id="ARBA00023015"/>
    </source>
</evidence>
<dbReference type="KEGG" id="ppyr:116174230"/>
<dbReference type="GO" id="GO:0005634">
    <property type="term" value="C:nucleus"/>
    <property type="evidence" value="ECO:0007669"/>
    <property type="project" value="TreeGrafter"/>
</dbReference>
<dbReference type="EMBL" id="GEZM01017837">
    <property type="protein sequence ID" value="JAV90430.1"/>
    <property type="molecule type" value="Transcribed_RNA"/>
</dbReference>
<dbReference type="Pfam" id="PF13873">
    <property type="entry name" value="Myb_DNA-bind_5"/>
    <property type="match status" value="1"/>
</dbReference>
<keyword evidence="3" id="KW-0805">Transcription regulation</keyword>
<evidence type="ECO:0000256" key="1">
    <source>
        <dbReference type="ARBA" id="ARBA00011764"/>
    </source>
</evidence>
<evidence type="ECO:0000256" key="6">
    <source>
        <dbReference type="SAM" id="Coils"/>
    </source>
</evidence>
<dbReference type="RefSeq" id="XP_031347319.1">
    <property type="nucleotide sequence ID" value="XM_031491459.1"/>
</dbReference>
<keyword evidence="6" id="KW-0175">Coiled coil</keyword>
<comment type="subunit">
    <text evidence="1">Self-associates forming complexes of several hundred monomers.</text>
</comment>
<dbReference type="GeneID" id="116174230"/>
<dbReference type="EMBL" id="GEZM01017848">
    <property type="protein sequence ID" value="JAV90420.1"/>
    <property type="molecule type" value="Transcribed_RNA"/>
</dbReference>
<evidence type="ECO:0000313" key="9">
    <source>
        <dbReference type="EMBL" id="JAV90424.1"/>
    </source>
</evidence>
<feature type="compositionally biased region" description="Polar residues" evidence="7">
    <location>
        <begin position="192"/>
        <end position="213"/>
    </location>
</feature>
<feature type="coiled-coil region" evidence="6">
    <location>
        <begin position="261"/>
        <end position="288"/>
    </location>
</feature>
<dbReference type="InterPro" id="IPR028002">
    <property type="entry name" value="Myb_DNA-bind_5"/>
</dbReference>
<dbReference type="EMBL" id="GEZM01017845">
    <property type="protein sequence ID" value="JAV90422.1"/>
    <property type="molecule type" value="Transcribed_RNA"/>
</dbReference>
<comment type="function">
    <text evidence="5">Involved in transvection phenomena (= synapsis-dependent gene expression), where the synaptic pairing of chromosomes carrying genes with which zeste interacts influences the expression of these genes. Zeste binds to DNA and stimulates transcription from a nearby promoter.</text>
</comment>
<keyword evidence="4" id="KW-0804">Transcription</keyword>
<feature type="coiled-coil region" evidence="6">
    <location>
        <begin position="58"/>
        <end position="89"/>
    </location>
</feature>
<feature type="domain" description="Myb/SANT-like DNA-binding" evidence="8">
    <location>
        <begin position="7"/>
        <end position="84"/>
    </location>
</feature>
<dbReference type="AlphaFoldDB" id="A0A1Y1MXP3"/>
<proteinExistence type="predicted"/>
<evidence type="ECO:0000256" key="2">
    <source>
        <dbReference type="ARBA" id="ARBA00016807"/>
    </source>
</evidence>
<name>A0A1Y1MXP3_PHOPY</name>
<evidence type="ECO:0000256" key="5">
    <source>
        <dbReference type="ARBA" id="ARBA00025466"/>
    </source>
</evidence>
<dbReference type="PANTHER" id="PTHR23098:SF23">
    <property type="entry name" value="MYB-RELATED TRANSCRIPTION FACTOR, PARTNER OF PROFILIN-LIKE ISOFORM X2-RELATED"/>
    <property type="match status" value="1"/>
</dbReference>
<evidence type="ECO:0000259" key="8">
    <source>
        <dbReference type="Pfam" id="PF13873"/>
    </source>
</evidence>
<dbReference type="PANTHER" id="PTHR23098">
    <property type="entry name" value="AGAP001331-PA-RELATED"/>
    <property type="match status" value="1"/>
</dbReference>
<dbReference type="GeneID" id="116173771"/>
<dbReference type="OrthoDB" id="6134189at2759"/>
<dbReference type="RefSeq" id="XP_031347984.1">
    <property type="nucleotide sequence ID" value="XM_031492124.1"/>
</dbReference>
<dbReference type="EMBL" id="GEZM01017841">
    <property type="protein sequence ID" value="JAV90424.1"/>
    <property type="molecule type" value="Transcribed_RNA"/>
</dbReference>
<protein>
    <recommendedName>
        <fullName evidence="2">Regulatory protein zeste</fullName>
    </recommendedName>
</protein>
<feature type="region of interest" description="Disordered" evidence="7">
    <location>
        <begin position="182"/>
        <end position="226"/>
    </location>
</feature>
<evidence type="ECO:0000256" key="4">
    <source>
        <dbReference type="ARBA" id="ARBA00023163"/>
    </source>
</evidence>
<reference evidence="9" key="1">
    <citation type="journal article" date="2016" name="Sci. Rep.">
        <title>Molecular characterization of firefly nuptial gifts: a multi-omics approach sheds light on postcopulatory sexual selection.</title>
        <authorList>
            <person name="Al-Wathiqui N."/>
            <person name="Fallon T.R."/>
            <person name="South A."/>
            <person name="Weng J.K."/>
            <person name="Lewis S.M."/>
        </authorList>
    </citation>
    <scope>NUCLEOTIDE SEQUENCE</scope>
</reference>